<dbReference type="InterPro" id="IPR006748">
    <property type="entry name" value="NH2Glyco/OHUrea_AB-resist_kin"/>
</dbReference>
<organism evidence="1 2">
    <name type="scientific">Actinoallomurus iriomotensis</name>
    <dbReference type="NCBI Taxonomy" id="478107"/>
    <lineage>
        <taxon>Bacteria</taxon>
        <taxon>Bacillati</taxon>
        <taxon>Actinomycetota</taxon>
        <taxon>Actinomycetes</taxon>
        <taxon>Streptosporangiales</taxon>
        <taxon>Thermomonosporaceae</taxon>
        <taxon>Actinoallomurus</taxon>
    </lineage>
</organism>
<accession>A0A9W6RE58</accession>
<dbReference type="InterPro" id="IPR011009">
    <property type="entry name" value="Kinase-like_dom_sf"/>
</dbReference>
<reference evidence="1" key="1">
    <citation type="submission" date="2023-03" db="EMBL/GenBank/DDBJ databases">
        <title>Actinoallomurus iriomotensis NBRC 103681.</title>
        <authorList>
            <person name="Ichikawa N."/>
            <person name="Sato H."/>
            <person name="Tonouchi N."/>
        </authorList>
    </citation>
    <scope>NUCLEOTIDE SEQUENCE</scope>
    <source>
        <strain evidence="1">NBRC 103681</strain>
    </source>
</reference>
<comment type="caution">
    <text evidence="1">The sequence shown here is derived from an EMBL/GenBank/DDBJ whole genome shotgun (WGS) entry which is preliminary data.</text>
</comment>
<proteinExistence type="predicted"/>
<dbReference type="RefSeq" id="WP_285617254.1">
    <property type="nucleotide sequence ID" value="NZ_BSTJ01000001.1"/>
</dbReference>
<dbReference type="Proteomes" id="UP001165135">
    <property type="component" value="Unassembled WGS sequence"/>
</dbReference>
<protein>
    <submittedName>
        <fullName evidence="1">Streptomycin 6-kinase</fullName>
    </submittedName>
</protein>
<dbReference type="EMBL" id="BSTJ01000001">
    <property type="protein sequence ID" value="GLY72265.1"/>
    <property type="molecule type" value="Genomic_DNA"/>
</dbReference>
<gene>
    <name evidence="1" type="ORF">Airi01_005320</name>
</gene>
<evidence type="ECO:0000313" key="1">
    <source>
        <dbReference type="EMBL" id="GLY72265.1"/>
    </source>
</evidence>
<dbReference type="Pfam" id="PF04655">
    <property type="entry name" value="APH_6_hur"/>
    <property type="match status" value="1"/>
</dbReference>
<dbReference type="SUPFAM" id="SSF56112">
    <property type="entry name" value="Protein kinase-like (PK-like)"/>
    <property type="match status" value="1"/>
</dbReference>
<dbReference type="GO" id="GO:0016773">
    <property type="term" value="F:phosphotransferase activity, alcohol group as acceptor"/>
    <property type="evidence" value="ECO:0007669"/>
    <property type="project" value="InterPro"/>
</dbReference>
<name>A0A9W6RE58_9ACTN</name>
<dbReference type="Gene3D" id="1.10.510.10">
    <property type="entry name" value="Transferase(Phosphotransferase) domain 1"/>
    <property type="match status" value="1"/>
</dbReference>
<dbReference type="GO" id="GO:0019748">
    <property type="term" value="P:secondary metabolic process"/>
    <property type="evidence" value="ECO:0007669"/>
    <property type="project" value="InterPro"/>
</dbReference>
<evidence type="ECO:0000313" key="2">
    <source>
        <dbReference type="Proteomes" id="UP001165135"/>
    </source>
</evidence>
<sequence>MSETGRPWRARVPEVVRNKALASGATRWLEKLPSLVADLSREWDIGVGAPYPDATEALVSEATLADGTPAVLKLCVPRVVEAARNEITVLRLTGGEGCVRLLRADPDRGALLLERLGRPLSRLSLPLRRRQEILCAAAVRIWRPAPGCGLPTGADKGRWLADYVERTWEELDRPCAARTVAHALACARHRTEAHDDERAVLVHGDVHQWNALETDGGFKLVDPDGLLAEPEYDLGILMREDPVELLTGDPRERARWLAHRHDLDAEAIWEWGAIERVATGLLCTKIDFQPLGRQMLTTADRLTE</sequence>
<dbReference type="AlphaFoldDB" id="A0A9W6RE58"/>